<evidence type="ECO:0000256" key="12">
    <source>
        <dbReference type="SAM" id="MobiDB-lite"/>
    </source>
</evidence>
<dbReference type="EMBL" id="JAGKQM010000018">
    <property type="protein sequence ID" value="KAH0866655.1"/>
    <property type="molecule type" value="Genomic_DNA"/>
</dbReference>
<feature type="binding site" evidence="10">
    <location>
        <position position="718"/>
    </location>
    <ligand>
        <name>S-adenosyl-L-methionine</name>
        <dbReference type="ChEBI" id="CHEBI:59789"/>
    </ligand>
</feature>
<feature type="domain" description="XPG-I" evidence="13">
    <location>
        <begin position="136"/>
        <end position="206"/>
    </location>
</feature>
<sequence length="1392" mass="155477">CVFGRLAIDLMGVGGKFWDLLRPYGRHEGSDYLRDKRVAVDLSFWIIQHETAVKGLALKPHLRLTFFRTINLFSKYGAYPVFVVDGTPPPLKSHTRISRFYRSSGIDTTCSLQEGVSVERNKQFCEWVSECVELLKLLGIPVLKANGEAEALCAQLNSQGFVDACITPDSDAFLFGANSVIKAIKPNSTEPFECYHMSDIEAGLGLKRRHLIAISLLVGNDFDSGGVLGIGLDKALRIVRAFSEDEILQRLEDIGKGLKPGVSGGIKSVDDDGEESSSQMKRRLPHCSRCGHPGSKRTHFKSSCEHCSSDSGCIKKPLEFICECSFCSKDRVLKEEKKSENWWIKVCDKIALGPEFPNRKIIQLYLSDIFTEERSSMSWGTPDTEMLVDCMVYNLRWDPSYVRKMLLPMLSTIYLRERARNSNNTGNPLLCDQYEFHSIKWMKTRYGHKSFVIRWRKPISTCGLTAEKPIVVWEEDEEVVEEEDCVVDPLDGLNEPQVQNDNGECFLLTDECIGLVQSAFPEETEHFLQEKKLRESKKKNVCEGGGGAAASSMGAQRSITDFYRSTKAAATPAESIETGGSSIASASAEKKRQASSSSFSKSQRERMSVVVTITSTINSSPVPSWVNNNGDNSPSLRETSASFSRRSSKISLLRKKKKVCCGAKSTDDDYHATIKSLNSRGRFPRKSLGQHYMLNSDINDQLAAAAKVKEGDFVLEIGPGTGSLTNVLLNLGASVLAIDKDPHMVDLVRERFAGSDKFKVLHEDFVKSHIRSHMLSFLETRNLSHPDFALAKVVSNLPFNISTDVVKLLLPMGDIFSHVVLLLQDEAALRLVEPALRTSEYRPINILVNFYSGTCYSSSVFAILVNVDSFADKPLSLFQEPEYNFRVPRENFFPQPKHLSSSPEIEKALGVAGLPVTSRPEELTLGDFVKLHNDLKMSSSSLETTRAELGLLVVYLNKAEARDKICRAIQYGSKFVSDGQPGTAQNVDKSTSLARKVFRLFKFVNDLHALISPVPKGTPLPLALLGKSKNALLSTFLFLDQIVWLGRTGIYKNKERAELLGRISLFCWMGSSACTSLVELGELGRLSASIKKLEKEIGNKDKHQNEQYRAKLQRSNERSLALIKAGMDFVVAFGLLQLAPKKVTPRVTGAFGFASSLISCYQLLPSHPKSKTRLLPEWKRGKRKPDDEAISIMERFTSTFSSRNVLLRRTLSLRASWPSSIILIRGKHLVSCQKIDIGSASKLHRSGELNLHNPGEIQNRFRGYYSQKLDQQSPSKSTTKVPANSSALPNSRSIRHCIHILPSSLVDSNVSSLKVWSLRCRKFKGQLLETKQKVTSPSRKGSNKRPMIDLKPLHVLESLSNILDAHFVKCRRHGDYGNERYYILKQHQRSQV</sequence>
<evidence type="ECO:0000256" key="7">
    <source>
        <dbReference type="ARBA" id="ARBA00023136"/>
    </source>
</evidence>
<keyword evidence="1 10" id="KW-0489">Methyltransferase</keyword>
<dbReference type="InterPro" id="IPR020598">
    <property type="entry name" value="rRNA_Ade_methylase_Trfase_N"/>
</dbReference>
<gene>
    <name evidence="16" type="ORF">HID58_083866</name>
</gene>
<feature type="non-terminal residue" evidence="16">
    <location>
        <position position="1"/>
    </location>
</feature>
<protein>
    <recommendedName>
        <fullName evidence="11">rRNA adenine N(6)-methyltransferase</fullName>
        <ecNumber evidence="11">2.1.1.-</ecNumber>
    </recommendedName>
</protein>
<dbReference type="InterPro" id="IPR006086">
    <property type="entry name" value="XPG-I_dom"/>
</dbReference>
<dbReference type="PROSITE" id="PS51689">
    <property type="entry name" value="SAM_RNA_A_N6_MT"/>
    <property type="match status" value="1"/>
</dbReference>
<dbReference type="SUPFAM" id="SSF47807">
    <property type="entry name" value="5' to 3' exonuclease, C-terminal subdomain"/>
    <property type="match status" value="1"/>
</dbReference>
<feature type="binding site" evidence="10">
    <location>
        <position position="764"/>
    </location>
    <ligand>
        <name>S-adenosyl-L-methionine</name>
        <dbReference type="ChEBI" id="CHEBI:59789"/>
    </ligand>
</feature>
<dbReference type="Proteomes" id="UP000824890">
    <property type="component" value="Unassembled WGS sequence"/>
</dbReference>
<dbReference type="Gene3D" id="3.40.50.150">
    <property type="entry name" value="Vaccinia Virus protein VP39"/>
    <property type="match status" value="1"/>
</dbReference>
<keyword evidence="11" id="KW-0698">rRNA processing</keyword>
<evidence type="ECO:0000256" key="10">
    <source>
        <dbReference type="PROSITE-ProRule" id="PRU01026"/>
    </source>
</evidence>
<dbReference type="Gene3D" id="1.10.150.20">
    <property type="entry name" value="5' to 3' exonuclease, C-terminal subdomain"/>
    <property type="match status" value="1"/>
</dbReference>
<feature type="domain" description="Ribosomal RNA adenine methylase transferase N-terminal" evidence="15">
    <location>
        <begin position="698"/>
        <end position="903"/>
    </location>
</feature>
<evidence type="ECO:0000256" key="11">
    <source>
        <dbReference type="RuleBase" id="RU362106"/>
    </source>
</evidence>
<dbReference type="SMART" id="SM00650">
    <property type="entry name" value="rADc"/>
    <property type="match status" value="1"/>
</dbReference>
<evidence type="ECO:0000256" key="9">
    <source>
        <dbReference type="ARBA" id="ARBA00046271"/>
    </source>
</evidence>
<evidence type="ECO:0000259" key="15">
    <source>
        <dbReference type="SMART" id="SM00650"/>
    </source>
</evidence>
<organism evidence="16 17">
    <name type="scientific">Brassica napus</name>
    <name type="common">Rape</name>
    <dbReference type="NCBI Taxonomy" id="3708"/>
    <lineage>
        <taxon>Eukaryota</taxon>
        <taxon>Viridiplantae</taxon>
        <taxon>Streptophyta</taxon>
        <taxon>Embryophyta</taxon>
        <taxon>Tracheophyta</taxon>
        <taxon>Spermatophyta</taxon>
        <taxon>Magnoliopsida</taxon>
        <taxon>eudicotyledons</taxon>
        <taxon>Gunneridae</taxon>
        <taxon>Pentapetalae</taxon>
        <taxon>rosids</taxon>
        <taxon>malvids</taxon>
        <taxon>Brassicales</taxon>
        <taxon>Brassicaceae</taxon>
        <taxon>Brassiceae</taxon>
        <taxon>Brassica</taxon>
    </lineage>
</organism>
<comment type="similarity">
    <text evidence="10 11">Belongs to the class I-like SAM-binding methyltransferase superfamily. rRNA adenine N(6)-methyltransferase family.</text>
</comment>
<dbReference type="InterPro" id="IPR029063">
    <property type="entry name" value="SAM-dependent_MTases_sf"/>
</dbReference>
<evidence type="ECO:0000256" key="6">
    <source>
        <dbReference type="ARBA" id="ARBA00022884"/>
    </source>
</evidence>
<feature type="binding site" evidence="10">
    <location>
        <position position="739"/>
    </location>
    <ligand>
        <name>S-adenosyl-L-methionine</name>
        <dbReference type="ChEBI" id="CHEBI:59789"/>
    </ligand>
</feature>
<dbReference type="InterPro" id="IPR029060">
    <property type="entry name" value="PIN-like_dom_sf"/>
</dbReference>
<dbReference type="CDD" id="cd09869">
    <property type="entry name" value="PIN_GEN1"/>
    <property type="match status" value="1"/>
</dbReference>
<evidence type="ECO:0000256" key="8">
    <source>
        <dbReference type="ARBA" id="ARBA00023140"/>
    </source>
</evidence>
<dbReference type="SMART" id="SM00484">
    <property type="entry name" value="XPGI"/>
    <property type="match status" value="1"/>
</dbReference>
<feature type="compositionally biased region" description="Polar residues" evidence="12">
    <location>
        <begin position="630"/>
        <end position="641"/>
    </location>
</feature>
<feature type="domain" description="XPG N-terminal" evidence="14">
    <location>
        <begin position="11"/>
        <end position="106"/>
    </location>
</feature>
<dbReference type="PANTHER" id="PTHR11727:SF27">
    <property type="entry name" value="RIBOSOMAL RNA SMALL SUBUNIT METHYLTRANSFERASE, CHLOROPLASTIC"/>
    <property type="match status" value="1"/>
</dbReference>
<dbReference type="Gene3D" id="3.40.50.1010">
    <property type="entry name" value="5'-nuclease"/>
    <property type="match status" value="1"/>
</dbReference>
<keyword evidence="17" id="KW-1185">Reference proteome</keyword>
<dbReference type="Pfam" id="PF00398">
    <property type="entry name" value="RrnaAD"/>
    <property type="match status" value="1"/>
</dbReference>
<dbReference type="EC" id="2.1.1.-" evidence="11"/>
<dbReference type="Pfam" id="PF05648">
    <property type="entry name" value="PEX11"/>
    <property type="match status" value="1"/>
</dbReference>
<dbReference type="InterPro" id="IPR008733">
    <property type="entry name" value="PEX11"/>
</dbReference>
<keyword evidence="3 10" id="KW-0949">S-adenosyl-L-methionine</keyword>
<keyword evidence="8" id="KW-0576">Peroxisome</keyword>
<dbReference type="InterPro" id="IPR001737">
    <property type="entry name" value="KsgA/Erm"/>
</dbReference>
<dbReference type="InterPro" id="IPR036279">
    <property type="entry name" value="5-3_exonuclease_C_sf"/>
</dbReference>
<evidence type="ECO:0000256" key="2">
    <source>
        <dbReference type="ARBA" id="ARBA00022679"/>
    </source>
</evidence>
<feature type="region of interest" description="Disordered" evidence="12">
    <location>
        <begin position="569"/>
        <end position="601"/>
    </location>
</feature>
<keyword evidence="6 10" id="KW-0694">RNA-binding</keyword>
<dbReference type="CDD" id="cd02440">
    <property type="entry name" value="AdoMet_MTases"/>
    <property type="match status" value="1"/>
</dbReference>
<comment type="caution">
    <text evidence="16">The sequence shown here is derived from an EMBL/GenBank/DDBJ whole genome shotgun (WGS) entry which is preliminary data.</text>
</comment>
<proteinExistence type="inferred from homology"/>
<evidence type="ECO:0000256" key="3">
    <source>
        <dbReference type="ARBA" id="ARBA00022691"/>
    </source>
</evidence>
<dbReference type="SMART" id="SM00485">
    <property type="entry name" value="XPGN"/>
    <property type="match status" value="1"/>
</dbReference>
<keyword evidence="4" id="KW-0540">Nuclease</keyword>
<name>A0ABQ7YHP5_BRANA</name>
<evidence type="ECO:0000313" key="17">
    <source>
        <dbReference type="Proteomes" id="UP000824890"/>
    </source>
</evidence>
<keyword evidence="7" id="KW-0472">Membrane</keyword>
<comment type="subcellular location">
    <subcellularLocation>
        <location evidence="9">Peroxisome membrane</location>
    </subcellularLocation>
</comment>
<dbReference type="SUPFAM" id="SSF53335">
    <property type="entry name" value="S-adenosyl-L-methionine-dependent methyltransferases"/>
    <property type="match status" value="1"/>
</dbReference>
<accession>A0ABQ7YHP5</accession>
<dbReference type="InterPro" id="IPR006085">
    <property type="entry name" value="XPG_DNA_repair_N"/>
</dbReference>
<dbReference type="PRINTS" id="PR00853">
    <property type="entry name" value="XPGRADSUPER"/>
</dbReference>
<keyword evidence="5" id="KW-0378">Hydrolase</keyword>
<evidence type="ECO:0000259" key="13">
    <source>
        <dbReference type="SMART" id="SM00484"/>
    </source>
</evidence>
<feature type="region of interest" description="Disordered" evidence="12">
    <location>
        <begin position="1268"/>
        <end position="1288"/>
    </location>
</feature>
<feature type="binding site" evidence="10">
    <location>
        <position position="693"/>
    </location>
    <ligand>
        <name>S-adenosyl-L-methionine</name>
        <dbReference type="ChEBI" id="CHEBI:59789"/>
    </ligand>
</feature>
<dbReference type="InterPro" id="IPR006084">
    <property type="entry name" value="XPG/Rad2"/>
</dbReference>
<feature type="binding site" evidence="10">
    <location>
        <position position="691"/>
    </location>
    <ligand>
        <name>S-adenosyl-L-methionine</name>
        <dbReference type="ChEBI" id="CHEBI:59789"/>
    </ligand>
</feature>
<evidence type="ECO:0000256" key="5">
    <source>
        <dbReference type="ARBA" id="ARBA00022801"/>
    </source>
</evidence>
<evidence type="ECO:0000259" key="14">
    <source>
        <dbReference type="SMART" id="SM00485"/>
    </source>
</evidence>
<keyword evidence="2 10" id="KW-0808">Transferase</keyword>
<evidence type="ECO:0000313" key="16">
    <source>
        <dbReference type="EMBL" id="KAH0866655.1"/>
    </source>
</evidence>
<dbReference type="Pfam" id="PF00867">
    <property type="entry name" value="XPG_I"/>
    <property type="match status" value="1"/>
</dbReference>
<feature type="binding site" evidence="10">
    <location>
        <position position="796"/>
    </location>
    <ligand>
        <name>S-adenosyl-L-methionine</name>
        <dbReference type="ChEBI" id="CHEBI:59789"/>
    </ligand>
</feature>
<dbReference type="Pfam" id="PF00752">
    <property type="entry name" value="XPG_N"/>
    <property type="match status" value="1"/>
</dbReference>
<evidence type="ECO:0000256" key="1">
    <source>
        <dbReference type="ARBA" id="ARBA00022603"/>
    </source>
</evidence>
<feature type="region of interest" description="Disordered" evidence="12">
    <location>
        <begin position="621"/>
        <end position="642"/>
    </location>
</feature>
<dbReference type="SUPFAM" id="SSF88723">
    <property type="entry name" value="PIN domain-like"/>
    <property type="match status" value="1"/>
</dbReference>
<reference evidence="16 17" key="1">
    <citation type="submission" date="2021-05" db="EMBL/GenBank/DDBJ databases">
        <title>Genome Assembly of Synthetic Allotetraploid Brassica napus Reveals Homoeologous Exchanges between Subgenomes.</title>
        <authorList>
            <person name="Davis J.T."/>
        </authorList>
    </citation>
    <scope>NUCLEOTIDE SEQUENCE [LARGE SCALE GENOMIC DNA]</scope>
    <source>
        <strain evidence="17">cv. Da-Ae</strain>
        <tissue evidence="16">Seedling</tissue>
    </source>
</reference>
<dbReference type="PANTHER" id="PTHR11727">
    <property type="entry name" value="DIMETHYLADENOSINE TRANSFERASE"/>
    <property type="match status" value="1"/>
</dbReference>
<evidence type="ECO:0000256" key="4">
    <source>
        <dbReference type="ARBA" id="ARBA00022722"/>
    </source>
</evidence>